<reference evidence="2 3" key="1">
    <citation type="submission" date="2021-09" db="EMBL/GenBank/DDBJ databases">
        <title>Isoptericola luteus sp. nov., a novel bacterium isolated from Harbin, the capital city of Heilongjiang province.</title>
        <authorList>
            <person name="Li J."/>
        </authorList>
    </citation>
    <scope>NUCLEOTIDE SEQUENCE [LARGE SCALE GENOMIC DNA]</scope>
    <source>
        <strain evidence="2 3">NEAU-Y5</strain>
    </source>
</reference>
<dbReference type="Proteomes" id="UP001319870">
    <property type="component" value="Unassembled WGS sequence"/>
</dbReference>
<dbReference type="NCBIfam" id="TIGR04088">
    <property type="entry name" value="cognate_SipW"/>
    <property type="match status" value="1"/>
</dbReference>
<protein>
    <submittedName>
        <fullName evidence="2">Alternate-type signal peptide domain-containing protein</fullName>
    </submittedName>
</protein>
<feature type="chain" id="PRO_5046701277" evidence="1">
    <location>
        <begin position="27"/>
        <end position="185"/>
    </location>
</feature>
<evidence type="ECO:0000256" key="1">
    <source>
        <dbReference type="SAM" id="SignalP"/>
    </source>
</evidence>
<organism evidence="2 3">
    <name type="scientific">Isoptericola luteus</name>
    <dbReference type="NCBI Taxonomy" id="2879484"/>
    <lineage>
        <taxon>Bacteria</taxon>
        <taxon>Bacillati</taxon>
        <taxon>Actinomycetota</taxon>
        <taxon>Actinomycetes</taxon>
        <taxon>Micrococcales</taxon>
        <taxon>Promicromonosporaceae</taxon>
        <taxon>Isoptericola</taxon>
    </lineage>
</organism>
<keyword evidence="3" id="KW-1185">Reference proteome</keyword>
<dbReference type="NCBIfam" id="TIGR04089">
    <property type="entry name" value="exp_by_SipW_III"/>
    <property type="match status" value="1"/>
</dbReference>
<accession>A0ABS7ZJI4</accession>
<comment type="caution">
    <text evidence="2">The sequence shown here is derived from an EMBL/GenBank/DDBJ whole genome shotgun (WGS) entry which is preliminary data.</text>
</comment>
<name>A0ABS7ZJI4_9MICO</name>
<dbReference type="InterPro" id="IPR024006">
    <property type="entry name" value="Alt_signal_exp_actinobact"/>
</dbReference>
<evidence type="ECO:0000313" key="2">
    <source>
        <dbReference type="EMBL" id="MCA5895185.1"/>
    </source>
</evidence>
<proteinExistence type="predicted"/>
<sequence>MQKKTKGLVAGVAGGALLLGTAGTFALWSDTDTIGRAEITGGAFKLTAPAMSWAEYEIDEVGEGKELDGSGDSTLKIVPGVVLKGKTTISTELSGDHLAAELKIDGVETQPEWLDITWQLEGSEAGEGWTTTLTPASAGTTELSVAIQLKEQGGKYSTVKDKTWGPENIEVTLEQLPPSSTLPQP</sequence>
<dbReference type="RefSeq" id="WP_225566917.1">
    <property type="nucleotide sequence ID" value="NZ_JAIXCQ010000018.1"/>
</dbReference>
<feature type="signal peptide" evidence="1">
    <location>
        <begin position="1"/>
        <end position="26"/>
    </location>
</feature>
<dbReference type="InterPro" id="IPR023833">
    <property type="entry name" value="Signal_pept_SipW-depend-type"/>
</dbReference>
<evidence type="ECO:0000313" key="3">
    <source>
        <dbReference type="Proteomes" id="UP001319870"/>
    </source>
</evidence>
<dbReference type="EMBL" id="JAIXCQ010000018">
    <property type="protein sequence ID" value="MCA5895185.1"/>
    <property type="molecule type" value="Genomic_DNA"/>
</dbReference>
<gene>
    <name evidence="2" type="ORF">LEP48_17795</name>
</gene>
<keyword evidence="1" id="KW-0732">Signal</keyword>